<keyword evidence="3" id="KW-1185">Reference proteome</keyword>
<keyword evidence="1" id="KW-0812">Transmembrane</keyword>
<dbReference type="PATRIC" id="fig|294699.3.peg.1015"/>
<evidence type="ECO:0000256" key="1">
    <source>
        <dbReference type="SAM" id="Phobius"/>
    </source>
</evidence>
<dbReference type="RefSeq" id="WP_066323172.1">
    <property type="nucleotide sequence ID" value="NZ_CP015438.1"/>
</dbReference>
<protein>
    <submittedName>
        <fullName evidence="2">Putative membrane protein</fullName>
    </submittedName>
</protein>
<dbReference type="AlphaFoldDB" id="A0A161HTJ2"/>
<feature type="transmembrane region" description="Helical" evidence="1">
    <location>
        <begin position="6"/>
        <end position="26"/>
    </location>
</feature>
<dbReference type="InterPro" id="IPR058724">
    <property type="entry name" value="YhzF"/>
</dbReference>
<dbReference type="KEGG" id="aamy:GFC30_1024"/>
<dbReference type="Pfam" id="PF26302">
    <property type="entry name" value="YhzF"/>
    <property type="match status" value="1"/>
</dbReference>
<feature type="transmembrane region" description="Helical" evidence="1">
    <location>
        <begin position="42"/>
        <end position="59"/>
    </location>
</feature>
<evidence type="ECO:0000313" key="3">
    <source>
        <dbReference type="Proteomes" id="UP000076865"/>
    </source>
</evidence>
<dbReference type="OrthoDB" id="2943327at2"/>
<accession>A0A161HTJ2</accession>
<gene>
    <name evidence="2" type="ORF">GFC30_1024</name>
</gene>
<dbReference type="Proteomes" id="UP000076865">
    <property type="component" value="Chromosome"/>
</dbReference>
<proteinExistence type="predicted"/>
<evidence type="ECO:0000313" key="2">
    <source>
        <dbReference type="EMBL" id="ANB59188.1"/>
    </source>
</evidence>
<organism evidence="2 3">
    <name type="scientific">Anoxybacteroides amylolyticum</name>
    <dbReference type="NCBI Taxonomy" id="294699"/>
    <lineage>
        <taxon>Bacteria</taxon>
        <taxon>Bacillati</taxon>
        <taxon>Bacillota</taxon>
        <taxon>Bacilli</taxon>
        <taxon>Bacillales</taxon>
        <taxon>Anoxybacillaceae</taxon>
        <taxon>Anoxybacteroides</taxon>
    </lineage>
</organism>
<sequence length="62" mass="7467">MMYLIIFFYLLSFVFFCLAISTFLAIPKAKMYPPKKVLKHRMALYVIIAIFCFFIAWSLRYI</sequence>
<dbReference type="EMBL" id="CP015438">
    <property type="protein sequence ID" value="ANB59188.1"/>
    <property type="molecule type" value="Genomic_DNA"/>
</dbReference>
<keyword evidence="1" id="KW-0472">Membrane</keyword>
<keyword evidence="1" id="KW-1133">Transmembrane helix</keyword>
<reference evidence="2 3" key="1">
    <citation type="journal article" date="2006" name="Syst. Appl. Microbiol.">
        <title>Anoxybacillus amylolyticus sp. nov., a thermophilic amylase producing bacterium isolated from Mount Rittmann (Antarctica).</title>
        <authorList>
            <person name="Poli A."/>
            <person name="Esposito E."/>
            <person name="Lama L."/>
            <person name="Orlando P."/>
            <person name="Nicolaus G."/>
            <person name="de Appolonia F."/>
            <person name="Gambacorta A."/>
            <person name="Nicolaus B."/>
        </authorList>
    </citation>
    <scope>NUCLEOTIDE SEQUENCE [LARGE SCALE GENOMIC DNA]</scope>
    <source>
        <strain evidence="2 3">DSM 15939</strain>
    </source>
</reference>
<name>A0A161HTJ2_9BACL</name>